<evidence type="ECO:0000256" key="6">
    <source>
        <dbReference type="ARBA" id="ARBA00023163"/>
    </source>
</evidence>
<evidence type="ECO:0000256" key="1">
    <source>
        <dbReference type="ARBA" id="ARBA00004123"/>
    </source>
</evidence>
<dbReference type="InParanoid" id="A0A3P8UUK1"/>
<dbReference type="PANTHER" id="PTHR12623:SF6">
    <property type="entry name" value="NGFI-A-BINDING PROTEIN 2"/>
    <property type="match status" value="1"/>
</dbReference>
<dbReference type="GO" id="GO:0045892">
    <property type="term" value="P:negative regulation of DNA-templated transcription"/>
    <property type="evidence" value="ECO:0007669"/>
    <property type="project" value="InterPro"/>
</dbReference>
<keyword evidence="12" id="KW-1185">Reference proteome</keyword>
<feature type="domain" description="Nab N-terminal" evidence="9">
    <location>
        <begin position="4"/>
        <end position="81"/>
    </location>
</feature>
<evidence type="ECO:0000256" key="5">
    <source>
        <dbReference type="ARBA" id="ARBA00023015"/>
    </source>
</evidence>
<dbReference type="InterPro" id="IPR013761">
    <property type="entry name" value="SAM/pointed_sf"/>
</dbReference>
<feature type="region of interest" description="Disordered" evidence="8">
    <location>
        <begin position="347"/>
        <end position="369"/>
    </location>
</feature>
<evidence type="ECO:0000313" key="11">
    <source>
        <dbReference type="Ensembl" id="ENSCSEP00000006062.1"/>
    </source>
</evidence>
<reference evidence="11" key="2">
    <citation type="submission" date="2025-08" db="UniProtKB">
        <authorList>
            <consortium name="Ensembl"/>
        </authorList>
    </citation>
    <scope>IDENTIFICATION</scope>
</reference>
<name>A0A3P8UUK1_CYNSE</name>
<dbReference type="InterPro" id="IPR038398">
    <property type="entry name" value="NCD2_sf"/>
</dbReference>
<evidence type="ECO:0000256" key="3">
    <source>
        <dbReference type="ARBA" id="ARBA00011364"/>
    </source>
</evidence>
<dbReference type="Pfam" id="PF04904">
    <property type="entry name" value="SAM_NCD1"/>
    <property type="match status" value="1"/>
</dbReference>
<dbReference type="OMA" id="AMQWGNP"/>
<comment type="subunit">
    <text evidence="3">Homomultimers may associate with EGR1 bound to DNA.</text>
</comment>
<dbReference type="Proteomes" id="UP000265120">
    <property type="component" value="Chromosome 11"/>
</dbReference>
<dbReference type="Gene3D" id="1.20.120.2010">
    <property type="entry name" value="NAB conserved domain 2"/>
    <property type="match status" value="1"/>
</dbReference>
<keyword evidence="4" id="KW-0678">Repressor</keyword>
<dbReference type="Gene3D" id="1.10.150.50">
    <property type="entry name" value="Transcription Factor, Ets-1"/>
    <property type="match status" value="1"/>
</dbReference>
<reference evidence="11" key="3">
    <citation type="submission" date="2025-09" db="UniProtKB">
        <authorList>
            <consortium name="Ensembl"/>
        </authorList>
    </citation>
    <scope>IDENTIFICATION</scope>
</reference>
<evidence type="ECO:0000256" key="4">
    <source>
        <dbReference type="ARBA" id="ARBA00022491"/>
    </source>
</evidence>
<evidence type="ECO:0000259" key="10">
    <source>
        <dbReference type="Pfam" id="PF04905"/>
    </source>
</evidence>
<feature type="domain" description="NAB co-repressor" evidence="10">
    <location>
        <begin position="219"/>
        <end position="346"/>
    </location>
</feature>
<evidence type="ECO:0000259" key="9">
    <source>
        <dbReference type="Pfam" id="PF04904"/>
    </source>
</evidence>
<evidence type="ECO:0000256" key="2">
    <source>
        <dbReference type="ARBA" id="ARBA00008864"/>
    </source>
</evidence>
<dbReference type="OrthoDB" id="10028556at2759"/>
<keyword evidence="5" id="KW-0805">Transcription regulation</keyword>
<keyword evidence="7" id="KW-0539">Nucleus</keyword>
<dbReference type="GeneTree" id="ENSGT00390000006330"/>
<dbReference type="GO" id="GO:0005634">
    <property type="term" value="C:nucleus"/>
    <property type="evidence" value="ECO:0007669"/>
    <property type="project" value="UniProtKB-SubCell"/>
</dbReference>
<evidence type="ECO:0000256" key="8">
    <source>
        <dbReference type="SAM" id="MobiDB-lite"/>
    </source>
</evidence>
<dbReference type="GO" id="GO:0003712">
    <property type="term" value="F:transcription coregulator activity"/>
    <property type="evidence" value="ECO:0007669"/>
    <property type="project" value="InterPro"/>
</dbReference>
<keyword evidence="6" id="KW-0804">Transcription</keyword>
<protein>
    <submittedName>
        <fullName evidence="11">NGFI-A binding protein 2 (EGR1 binding protein 2)</fullName>
    </submittedName>
</protein>
<dbReference type="FunFam" id="1.20.120.2010:FF:000001">
    <property type="entry name" value="NGFI-A-binding protein 1 isoform X1"/>
    <property type="match status" value="1"/>
</dbReference>
<feature type="compositionally biased region" description="Polar residues" evidence="8">
    <location>
        <begin position="401"/>
        <end position="423"/>
    </location>
</feature>
<reference evidence="11 12" key="1">
    <citation type="journal article" date="2014" name="Nat. Genet.">
        <title>Whole-genome sequence of a flatfish provides insights into ZW sex chromosome evolution and adaptation to a benthic lifestyle.</title>
        <authorList>
            <person name="Chen S."/>
            <person name="Zhang G."/>
            <person name="Shao C."/>
            <person name="Huang Q."/>
            <person name="Liu G."/>
            <person name="Zhang P."/>
            <person name="Song W."/>
            <person name="An N."/>
            <person name="Chalopin D."/>
            <person name="Volff J.N."/>
            <person name="Hong Y."/>
            <person name="Li Q."/>
            <person name="Sha Z."/>
            <person name="Zhou H."/>
            <person name="Xie M."/>
            <person name="Yu Q."/>
            <person name="Liu Y."/>
            <person name="Xiang H."/>
            <person name="Wang N."/>
            <person name="Wu K."/>
            <person name="Yang C."/>
            <person name="Zhou Q."/>
            <person name="Liao X."/>
            <person name="Yang L."/>
            <person name="Hu Q."/>
            <person name="Zhang J."/>
            <person name="Meng L."/>
            <person name="Jin L."/>
            <person name="Tian Y."/>
            <person name="Lian J."/>
            <person name="Yang J."/>
            <person name="Miao G."/>
            <person name="Liu S."/>
            <person name="Liang Z."/>
            <person name="Yan F."/>
            <person name="Li Y."/>
            <person name="Sun B."/>
            <person name="Zhang H."/>
            <person name="Zhang J."/>
            <person name="Zhu Y."/>
            <person name="Du M."/>
            <person name="Zhao Y."/>
            <person name="Schartl M."/>
            <person name="Tang Q."/>
            <person name="Wang J."/>
        </authorList>
    </citation>
    <scope>NUCLEOTIDE SEQUENCE</scope>
</reference>
<feature type="compositionally biased region" description="Polar residues" evidence="8">
    <location>
        <begin position="137"/>
        <end position="146"/>
    </location>
</feature>
<proteinExistence type="inferred from homology"/>
<dbReference type="RefSeq" id="XP_008318311.1">
    <property type="nucleotide sequence ID" value="XM_008320089.3"/>
</dbReference>
<dbReference type="FunCoup" id="A0A3P8UUK1">
    <property type="interactions" value="1558"/>
</dbReference>
<evidence type="ECO:0000256" key="7">
    <source>
        <dbReference type="ARBA" id="ARBA00023242"/>
    </source>
</evidence>
<dbReference type="Pfam" id="PF04905">
    <property type="entry name" value="NCD2"/>
    <property type="match status" value="1"/>
</dbReference>
<dbReference type="CTD" id="4665"/>
<dbReference type="AlphaFoldDB" id="A0A3P8UUK1"/>
<feature type="region of interest" description="Disordered" evidence="8">
    <location>
        <begin position="455"/>
        <end position="495"/>
    </location>
</feature>
<feature type="region of interest" description="Disordered" evidence="8">
    <location>
        <begin position="384"/>
        <end position="423"/>
    </location>
</feature>
<dbReference type="RefSeq" id="XP_008318312.1">
    <property type="nucleotide sequence ID" value="XM_008320090.3"/>
</dbReference>
<dbReference type="PANTHER" id="PTHR12623">
    <property type="entry name" value="NGFI-A BINDING PROTEIN"/>
    <property type="match status" value="1"/>
</dbReference>
<feature type="compositionally biased region" description="Basic and acidic residues" evidence="8">
    <location>
        <begin position="461"/>
        <end position="473"/>
    </location>
</feature>
<dbReference type="InterPro" id="IPR039040">
    <property type="entry name" value="NAB_fam"/>
</dbReference>
<dbReference type="KEGG" id="csem:103386018"/>
<accession>A0A3P8UUK1</accession>
<dbReference type="GeneID" id="103386018"/>
<feature type="compositionally biased region" description="Pro residues" evidence="8">
    <location>
        <begin position="185"/>
        <end position="199"/>
    </location>
</feature>
<organism evidence="11 12">
    <name type="scientific">Cynoglossus semilaevis</name>
    <name type="common">Tongue sole</name>
    <dbReference type="NCBI Taxonomy" id="244447"/>
    <lineage>
        <taxon>Eukaryota</taxon>
        <taxon>Metazoa</taxon>
        <taxon>Chordata</taxon>
        <taxon>Craniata</taxon>
        <taxon>Vertebrata</taxon>
        <taxon>Euteleostomi</taxon>
        <taxon>Actinopterygii</taxon>
        <taxon>Neopterygii</taxon>
        <taxon>Teleostei</taxon>
        <taxon>Neoteleostei</taxon>
        <taxon>Acanthomorphata</taxon>
        <taxon>Carangaria</taxon>
        <taxon>Pleuronectiformes</taxon>
        <taxon>Pleuronectoidei</taxon>
        <taxon>Cynoglossidae</taxon>
        <taxon>Cynoglossinae</taxon>
        <taxon>Cynoglossus</taxon>
    </lineage>
</organism>
<evidence type="ECO:0000313" key="12">
    <source>
        <dbReference type="Proteomes" id="UP000265120"/>
    </source>
</evidence>
<dbReference type="InterPro" id="IPR006989">
    <property type="entry name" value="NAB_co-repressor_dom"/>
</dbReference>
<dbReference type="Ensembl" id="ENSCSET00000006127.1">
    <property type="protein sequence ID" value="ENSCSEP00000006062.1"/>
    <property type="gene ID" value="ENSCSEG00000003910.1"/>
</dbReference>
<feature type="region of interest" description="Disordered" evidence="8">
    <location>
        <begin position="104"/>
        <end position="204"/>
    </location>
</feature>
<dbReference type="STRING" id="244447.ENSCSEP00000006062"/>
<feature type="compositionally biased region" description="Polar residues" evidence="8">
    <location>
        <begin position="479"/>
        <end position="488"/>
    </location>
</feature>
<sequence length="495" mass="54305">MSLPRTLGELQLYRVLQRANLLAYYETFIQQGGDDVQQLCEAAEEEFLEIMALVGMATKPLHVRRLQKALRDWAANPALFNQPVSNIPLGGIPLFKVDCMGTSGSAGGPRKSVSNGQPGSPCEREDRACLTPMHSGSPRSPCSQASPQPPDTHYRENLSPMDPHWLSPETEGNCTSASGLEEEPPSPPLSTCPPGPSSSPNPSVSFAPAVLSAWPGGQLDGETARAVGESVERLLMTLPRSDPAEVKTLLRMNKKLAKTVGHIFKMGSQDTNKEEEIRKYSLIYGRFDSKRREGKQLTHHELIINEAAAQFCMRDNALLLRRVELFSLARQVARKCAYTSTLKHARTTADENHVVSQKRARQEANVPESMSSYLGLEASEGLTQKTDDDSLSAESLDSVSQDIGSQRNQSPSTRLHTDASNHASWSRHLIQQTLMDEGLRLARMVSHDRAGKLSLGSEGAHLTDHDNKIEKRSSLPACRSSSPCITKDNSNHRGK</sequence>
<comment type="subcellular location">
    <subcellularLocation>
        <location evidence="1">Nucleus</location>
    </subcellularLocation>
</comment>
<comment type="similarity">
    <text evidence="2">Belongs to the NAB family.</text>
</comment>
<dbReference type="InterPro" id="IPR006988">
    <property type="entry name" value="Nab_N"/>
</dbReference>